<dbReference type="Pfam" id="PF13087">
    <property type="entry name" value="AAA_12"/>
    <property type="match status" value="1"/>
</dbReference>
<accession>A0A5N5WP05</accession>
<sequence length="292" mass="33303">MVLEFLEFEHQDSHEAFSSFEQPEGMALVGGKGKEVDAYYLYDRWANGKQHRLRNSHHLNEEACLAWAMDRATRNSHTRQWKQTLVEEQVAKVQSLMLMLDNCQARLEKLWNEKRQTIIRSKFIIGYTTTAAAEYTAEVSAASPGILLLEEVGEILESRVLAAMGPQTKQLVLIGDHLQLRQKTSNYALSVEKGGGYDLNRSLFERLVLSGYPRSTLAKQHRMCPEISTLVRNLTYPELLDDPKMLNHPRPHGLQDPVTFIDHTHPEMAFSQVSGRRAKDRRGASEMSSRPK</sequence>
<reference evidence="3 4" key="1">
    <citation type="submission" date="2019-04" db="EMBL/GenBank/DDBJ databases">
        <title>Friends and foes A comparative genomics study of 23 Aspergillus species from section Flavi.</title>
        <authorList>
            <consortium name="DOE Joint Genome Institute"/>
            <person name="Kjaerbolling I."/>
            <person name="Vesth T."/>
            <person name="Frisvad J.C."/>
            <person name="Nybo J.L."/>
            <person name="Theobald S."/>
            <person name="Kildgaard S."/>
            <person name="Isbrandt T."/>
            <person name="Kuo A."/>
            <person name="Sato A."/>
            <person name="Lyhne E.K."/>
            <person name="Kogle M.E."/>
            <person name="Wiebenga A."/>
            <person name="Kun R.S."/>
            <person name="Lubbers R.J."/>
            <person name="Makela M.R."/>
            <person name="Barry K."/>
            <person name="Chovatia M."/>
            <person name="Clum A."/>
            <person name="Daum C."/>
            <person name="Haridas S."/>
            <person name="He G."/>
            <person name="LaButti K."/>
            <person name="Lipzen A."/>
            <person name="Mondo S."/>
            <person name="Riley R."/>
            <person name="Salamov A."/>
            <person name="Simmons B.A."/>
            <person name="Magnuson J.K."/>
            <person name="Henrissat B."/>
            <person name="Mortensen U.H."/>
            <person name="Larsen T.O."/>
            <person name="Devries R.P."/>
            <person name="Grigoriev I.V."/>
            <person name="Machida M."/>
            <person name="Baker S.E."/>
            <person name="Andersen M.R."/>
        </authorList>
    </citation>
    <scope>NUCLEOTIDE SEQUENCE [LARGE SCALE GENOMIC DNA]</scope>
    <source>
        <strain evidence="3 4">CBS 151.66</strain>
    </source>
</reference>
<dbReference type="AlphaFoldDB" id="A0A5N5WP05"/>
<evidence type="ECO:0000256" key="1">
    <source>
        <dbReference type="SAM" id="MobiDB-lite"/>
    </source>
</evidence>
<organism evidence="3 4">
    <name type="scientific">Aspergillus leporis</name>
    <dbReference type="NCBI Taxonomy" id="41062"/>
    <lineage>
        <taxon>Eukaryota</taxon>
        <taxon>Fungi</taxon>
        <taxon>Dikarya</taxon>
        <taxon>Ascomycota</taxon>
        <taxon>Pezizomycotina</taxon>
        <taxon>Eurotiomycetes</taxon>
        <taxon>Eurotiomycetidae</taxon>
        <taxon>Eurotiales</taxon>
        <taxon>Aspergillaceae</taxon>
        <taxon>Aspergillus</taxon>
        <taxon>Aspergillus subgen. Circumdati</taxon>
    </lineage>
</organism>
<dbReference type="Proteomes" id="UP000326565">
    <property type="component" value="Unassembled WGS sequence"/>
</dbReference>
<evidence type="ECO:0000259" key="2">
    <source>
        <dbReference type="Pfam" id="PF13087"/>
    </source>
</evidence>
<evidence type="ECO:0000313" key="4">
    <source>
        <dbReference type="Proteomes" id="UP000326565"/>
    </source>
</evidence>
<feature type="region of interest" description="Disordered" evidence="1">
    <location>
        <begin position="269"/>
        <end position="292"/>
    </location>
</feature>
<protein>
    <recommendedName>
        <fullName evidence="2">DNA2/NAM7 helicase-like C-terminal domain-containing protein</fullName>
    </recommendedName>
</protein>
<dbReference type="PANTHER" id="PTHR10887:SF341">
    <property type="entry name" value="NFX1-TYPE ZINC FINGER-CONTAINING PROTEIN 1"/>
    <property type="match status" value="1"/>
</dbReference>
<dbReference type="SUPFAM" id="SSF52540">
    <property type="entry name" value="P-loop containing nucleoside triphosphate hydrolases"/>
    <property type="match status" value="1"/>
</dbReference>
<dbReference type="GO" id="GO:0031048">
    <property type="term" value="P:regulatory ncRNA-mediated heterochromatin formation"/>
    <property type="evidence" value="ECO:0007669"/>
    <property type="project" value="TreeGrafter"/>
</dbReference>
<dbReference type="EMBL" id="ML732337">
    <property type="protein sequence ID" value="KAB8069525.1"/>
    <property type="molecule type" value="Genomic_DNA"/>
</dbReference>
<dbReference type="GO" id="GO:0031380">
    <property type="term" value="C:nuclear RNA-directed RNA polymerase complex"/>
    <property type="evidence" value="ECO:0007669"/>
    <property type="project" value="TreeGrafter"/>
</dbReference>
<name>A0A5N5WP05_9EURO</name>
<dbReference type="PANTHER" id="PTHR10887">
    <property type="entry name" value="DNA2/NAM7 HELICASE FAMILY"/>
    <property type="match status" value="1"/>
</dbReference>
<keyword evidence="4" id="KW-1185">Reference proteome</keyword>
<dbReference type="OrthoDB" id="2423195at2759"/>
<gene>
    <name evidence="3" type="ORF">BDV29DRAFT_161354</name>
</gene>
<feature type="domain" description="DNA2/NAM7 helicase-like C-terminal" evidence="2">
    <location>
        <begin position="199"/>
        <end position="283"/>
    </location>
</feature>
<dbReference type="InterPro" id="IPR041679">
    <property type="entry name" value="DNA2/NAM7-like_C"/>
</dbReference>
<proteinExistence type="predicted"/>
<dbReference type="InterPro" id="IPR045055">
    <property type="entry name" value="DNA2/NAM7-like"/>
</dbReference>
<evidence type="ECO:0000313" key="3">
    <source>
        <dbReference type="EMBL" id="KAB8069525.1"/>
    </source>
</evidence>
<dbReference type="InterPro" id="IPR027417">
    <property type="entry name" value="P-loop_NTPase"/>
</dbReference>
<dbReference type="Gene3D" id="3.40.50.300">
    <property type="entry name" value="P-loop containing nucleotide triphosphate hydrolases"/>
    <property type="match status" value="1"/>
</dbReference>